<dbReference type="InterPro" id="IPR003661">
    <property type="entry name" value="HisK_dim/P_dom"/>
</dbReference>
<evidence type="ECO:0000256" key="2">
    <source>
        <dbReference type="ARBA" id="ARBA00004429"/>
    </source>
</evidence>
<evidence type="ECO:0000256" key="4">
    <source>
        <dbReference type="ARBA" id="ARBA00022553"/>
    </source>
</evidence>
<dbReference type="GO" id="GO:0000155">
    <property type="term" value="F:phosphorelay sensor kinase activity"/>
    <property type="evidence" value="ECO:0007669"/>
    <property type="project" value="InterPro"/>
</dbReference>
<dbReference type="Gene3D" id="3.30.565.10">
    <property type="entry name" value="Histidine kinase-like ATPase, C-terminal domain"/>
    <property type="match status" value="1"/>
</dbReference>
<dbReference type="PRINTS" id="PR00344">
    <property type="entry name" value="BCTRLSENSOR"/>
</dbReference>
<dbReference type="SUPFAM" id="SSF55874">
    <property type="entry name" value="ATPase domain of HSP90 chaperone/DNA topoisomerase II/histidine kinase"/>
    <property type="match status" value="1"/>
</dbReference>
<proteinExistence type="predicted"/>
<dbReference type="AlphaFoldDB" id="A0A0F5K4N5"/>
<dbReference type="InterPro" id="IPR000700">
    <property type="entry name" value="PAS-assoc_C"/>
</dbReference>
<dbReference type="FunFam" id="3.30.565.10:FF:000006">
    <property type="entry name" value="Sensor histidine kinase WalK"/>
    <property type="match status" value="1"/>
</dbReference>
<dbReference type="NCBIfam" id="TIGR00229">
    <property type="entry name" value="sensory_box"/>
    <property type="match status" value="1"/>
</dbReference>
<dbReference type="SMART" id="SM00387">
    <property type="entry name" value="HATPase_c"/>
    <property type="match status" value="1"/>
</dbReference>
<dbReference type="Pfam" id="PF00512">
    <property type="entry name" value="HisKA"/>
    <property type="match status" value="1"/>
</dbReference>
<comment type="subcellular location">
    <subcellularLocation>
        <location evidence="2">Cell inner membrane</location>
        <topology evidence="2">Multi-pass membrane protein</topology>
    </subcellularLocation>
</comment>
<dbReference type="InterPro" id="IPR036890">
    <property type="entry name" value="HATPase_C_sf"/>
</dbReference>
<dbReference type="InterPro" id="IPR036097">
    <property type="entry name" value="HisK_dim/P_sf"/>
</dbReference>
<organism evidence="9 10">
    <name type="scientific">Robbsia andropogonis</name>
    <dbReference type="NCBI Taxonomy" id="28092"/>
    <lineage>
        <taxon>Bacteria</taxon>
        <taxon>Pseudomonadati</taxon>
        <taxon>Pseudomonadota</taxon>
        <taxon>Betaproteobacteria</taxon>
        <taxon>Burkholderiales</taxon>
        <taxon>Burkholderiaceae</taxon>
        <taxon>Robbsia</taxon>
    </lineage>
</organism>
<dbReference type="Gene3D" id="2.10.70.100">
    <property type="match status" value="1"/>
</dbReference>
<dbReference type="RefSeq" id="WP_046152161.1">
    <property type="nucleotide sequence ID" value="NZ_LAQU01000002.1"/>
</dbReference>
<dbReference type="PROSITE" id="PS50113">
    <property type="entry name" value="PAC"/>
    <property type="match status" value="1"/>
</dbReference>
<dbReference type="Proteomes" id="UP000033618">
    <property type="component" value="Unassembled WGS sequence"/>
</dbReference>
<feature type="domain" description="PAC" evidence="8">
    <location>
        <begin position="240"/>
        <end position="292"/>
    </location>
</feature>
<dbReference type="Gene3D" id="3.30.450.20">
    <property type="entry name" value="PAS domain"/>
    <property type="match status" value="2"/>
</dbReference>
<feature type="domain" description="Histidine kinase" evidence="7">
    <location>
        <begin position="317"/>
        <end position="531"/>
    </location>
</feature>
<keyword evidence="5" id="KW-0808">Transferase</keyword>
<accession>A0A0F5K4N5</accession>
<dbReference type="STRING" id="28092.WM40_02640"/>
<keyword evidence="4" id="KW-0597">Phosphoprotein</keyword>
<reference evidence="9 10" key="1">
    <citation type="submission" date="2015-03" db="EMBL/GenBank/DDBJ databases">
        <title>Draft Genome Sequence of Burkholderia andropogonis type strain ICMP2807, isolated from Sorghum bicolor.</title>
        <authorList>
            <person name="Lopes-Santos L."/>
            <person name="Castro D.B."/>
            <person name="Ottoboni L.M."/>
            <person name="Park D."/>
            <person name="Weirc B.S."/>
            <person name="Destefano S.A."/>
        </authorList>
    </citation>
    <scope>NUCLEOTIDE SEQUENCE [LARGE SCALE GENOMIC DNA]</scope>
    <source>
        <strain evidence="9 10">ICMP2807</strain>
    </source>
</reference>
<evidence type="ECO:0000259" key="8">
    <source>
        <dbReference type="PROSITE" id="PS50113"/>
    </source>
</evidence>
<dbReference type="CDD" id="cd00082">
    <property type="entry name" value="HisKA"/>
    <property type="match status" value="1"/>
</dbReference>
<dbReference type="InterPro" id="IPR004358">
    <property type="entry name" value="Sig_transdc_His_kin-like_C"/>
</dbReference>
<dbReference type="Pfam" id="PF02518">
    <property type="entry name" value="HATPase_c"/>
    <property type="match status" value="1"/>
</dbReference>
<protein>
    <recommendedName>
        <fullName evidence="3">histidine kinase</fullName>
        <ecNumber evidence="3">2.7.13.3</ecNumber>
    </recommendedName>
</protein>
<dbReference type="InterPro" id="IPR003594">
    <property type="entry name" value="HATPase_dom"/>
</dbReference>
<dbReference type="SUPFAM" id="SSF47384">
    <property type="entry name" value="Homodimeric domain of signal transducing histidine kinase"/>
    <property type="match status" value="1"/>
</dbReference>
<dbReference type="GO" id="GO:0005886">
    <property type="term" value="C:plasma membrane"/>
    <property type="evidence" value="ECO:0007669"/>
    <property type="project" value="UniProtKB-SubCell"/>
</dbReference>
<dbReference type="EC" id="2.7.13.3" evidence="3"/>
<keyword evidence="10" id="KW-1185">Reference proteome</keyword>
<dbReference type="PANTHER" id="PTHR43547:SF2">
    <property type="entry name" value="HYBRID SIGNAL TRANSDUCTION HISTIDINE KINASE C"/>
    <property type="match status" value="1"/>
</dbReference>
<dbReference type="SUPFAM" id="SSF55785">
    <property type="entry name" value="PYP-like sensor domain (PAS domain)"/>
    <property type="match status" value="1"/>
</dbReference>
<dbReference type="SMART" id="SM00388">
    <property type="entry name" value="HisKA"/>
    <property type="match status" value="1"/>
</dbReference>
<dbReference type="PANTHER" id="PTHR43547">
    <property type="entry name" value="TWO-COMPONENT HISTIDINE KINASE"/>
    <property type="match status" value="1"/>
</dbReference>
<dbReference type="InterPro" id="IPR000014">
    <property type="entry name" value="PAS"/>
</dbReference>
<evidence type="ECO:0000259" key="7">
    <source>
        <dbReference type="PROSITE" id="PS50109"/>
    </source>
</evidence>
<sequence length="532" mass="59413">MLNDLSAFDILIDAYLVLDDRYHVIAANARYCVLTCQTRADIIGRSIYEINQHGTPTEREGRDNLLTGLFARLQFIETAETSPLVYPLPGALAASEPRYWKIFANKRKLSRRSGIQETCYILRLQDVTVSYLQEIDHRKQQAILRSKAQLRQRLALDAQRQSETDTEALKEALSFARVGAWTLDLNTGIIDCTVQCKANYGMPSDYLMTNGNLLNELIDPVDRDRVRLVLEDALERRGSFDVEYRTTWPSGETRWVMVRGKFPESEDGTSNRLSGFSLDITARKILELENEQRMKAEVDARRASEDRVNSIDTFVSAVSHELRSPLNAIGSWAQLLDRPDHIALSKAADVIKRNVRQLSSMVEDLLDTGAVINGKLNVSLKPIDLMPVAKSVVEDVRLNVEAKGLALETHFEASCMILGDETRLRQVFFNLLTNAIKFTDRGVITVSLAITEKTARFLIHDTGIGIGKDTQSRIFDRFNQAASIGTERAGGLGLGLWIANTIVAAHHGTLLVESDGAGHGSTFVVELPRKQV</sequence>
<dbReference type="EMBL" id="LAQU01000002">
    <property type="protein sequence ID" value="KKB65071.1"/>
    <property type="molecule type" value="Genomic_DNA"/>
</dbReference>
<dbReference type="Pfam" id="PF08447">
    <property type="entry name" value="PAS_3"/>
    <property type="match status" value="1"/>
</dbReference>
<comment type="catalytic activity">
    <reaction evidence="1">
        <text>ATP + protein L-histidine = ADP + protein N-phospho-L-histidine.</text>
        <dbReference type="EC" id="2.7.13.3"/>
    </reaction>
</comment>
<dbReference type="Gene3D" id="1.10.287.130">
    <property type="match status" value="1"/>
</dbReference>
<evidence type="ECO:0000256" key="6">
    <source>
        <dbReference type="ARBA" id="ARBA00022777"/>
    </source>
</evidence>
<dbReference type="PROSITE" id="PS50109">
    <property type="entry name" value="HIS_KIN"/>
    <property type="match status" value="1"/>
</dbReference>
<dbReference type="PATRIC" id="fig|28092.6.peg.617"/>
<name>A0A0F5K4N5_9BURK</name>
<comment type="caution">
    <text evidence="9">The sequence shown here is derived from an EMBL/GenBank/DDBJ whole genome shotgun (WGS) entry which is preliminary data.</text>
</comment>
<dbReference type="InterPro" id="IPR013655">
    <property type="entry name" value="PAS_fold_3"/>
</dbReference>
<dbReference type="InterPro" id="IPR035965">
    <property type="entry name" value="PAS-like_dom_sf"/>
</dbReference>
<evidence type="ECO:0000256" key="1">
    <source>
        <dbReference type="ARBA" id="ARBA00000085"/>
    </source>
</evidence>
<dbReference type="InterPro" id="IPR005467">
    <property type="entry name" value="His_kinase_dom"/>
</dbReference>
<dbReference type="SMART" id="SM00091">
    <property type="entry name" value="PAS"/>
    <property type="match status" value="2"/>
</dbReference>
<gene>
    <name evidence="9" type="ORF">WM40_02640</name>
</gene>
<evidence type="ECO:0000313" key="9">
    <source>
        <dbReference type="EMBL" id="KKB65071.1"/>
    </source>
</evidence>
<evidence type="ECO:0000256" key="5">
    <source>
        <dbReference type="ARBA" id="ARBA00022679"/>
    </source>
</evidence>
<evidence type="ECO:0000313" key="10">
    <source>
        <dbReference type="Proteomes" id="UP000033618"/>
    </source>
</evidence>
<keyword evidence="6" id="KW-0418">Kinase</keyword>
<evidence type="ECO:0000256" key="3">
    <source>
        <dbReference type="ARBA" id="ARBA00012438"/>
    </source>
</evidence>
<dbReference type="CDD" id="cd00130">
    <property type="entry name" value="PAS"/>
    <property type="match status" value="1"/>
</dbReference>